<feature type="non-terminal residue" evidence="1">
    <location>
        <position position="69"/>
    </location>
</feature>
<reference evidence="1" key="2">
    <citation type="submission" date="2023-05" db="EMBL/GenBank/DDBJ databases">
        <authorList>
            <person name="Fouks B."/>
        </authorList>
    </citation>
    <scope>NUCLEOTIDE SEQUENCE</scope>
    <source>
        <strain evidence="1">Stay&amp;Tobe</strain>
        <tissue evidence="1">Testes</tissue>
    </source>
</reference>
<feature type="non-terminal residue" evidence="1">
    <location>
        <position position="1"/>
    </location>
</feature>
<dbReference type="EMBL" id="JASPKZ010004023">
    <property type="protein sequence ID" value="KAJ9591028.1"/>
    <property type="molecule type" value="Genomic_DNA"/>
</dbReference>
<evidence type="ECO:0000313" key="1">
    <source>
        <dbReference type="EMBL" id="KAJ9591028.1"/>
    </source>
</evidence>
<sequence>LVWECGLCSDDADGRMLSCCNNSEPCLRRIGEQCSSREWDIEMDIREHIQQCSCTCNHMGYGNYMDYQQ</sequence>
<protein>
    <submittedName>
        <fullName evidence="1">Uncharacterized protein</fullName>
    </submittedName>
</protein>
<name>A0AAD8EI05_DIPPU</name>
<keyword evidence="2" id="KW-1185">Reference proteome</keyword>
<accession>A0AAD8EI05</accession>
<evidence type="ECO:0000313" key="2">
    <source>
        <dbReference type="Proteomes" id="UP001233999"/>
    </source>
</evidence>
<dbReference type="Proteomes" id="UP001233999">
    <property type="component" value="Unassembled WGS sequence"/>
</dbReference>
<organism evidence="1 2">
    <name type="scientific">Diploptera punctata</name>
    <name type="common">Pacific beetle cockroach</name>
    <dbReference type="NCBI Taxonomy" id="6984"/>
    <lineage>
        <taxon>Eukaryota</taxon>
        <taxon>Metazoa</taxon>
        <taxon>Ecdysozoa</taxon>
        <taxon>Arthropoda</taxon>
        <taxon>Hexapoda</taxon>
        <taxon>Insecta</taxon>
        <taxon>Pterygota</taxon>
        <taxon>Neoptera</taxon>
        <taxon>Polyneoptera</taxon>
        <taxon>Dictyoptera</taxon>
        <taxon>Blattodea</taxon>
        <taxon>Blaberoidea</taxon>
        <taxon>Blaberidae</taxon>
        <taxon>Diplopterinae</taxon>
        <taxon>Diploptera</taxon>
    </lineage>
</organism>
<proteinExistence type="predicted"/>
<comment type="caution">
    <text evidence="1">The sequence shown here is derived from an EMBL/GenBank/DDBJ whole genome shotgun (WGS) entry which is preliminary data.</text>
</comment>
<gene>
    <name evidence="1" type="ORF">L9F63_027764</name>
</gene>
<dbReference type="AlphaFoldDB" id="A0AAD8EI05"/>
<reference evidence="1" key="1">
    <citation type="journal article" date="2023" name="IScience">
        <title>Live-bearing cockroach genome reveals convergent evolutionary mechanisms linked to viviparity in insects and beyond.</title>
        <authorList>
            <person name="Fouks B."/>
            <person name="Harrison M.C."/>
            <person name="Mikhailova A.A."/>
            <person name="Marchal E."/>
            <person name="English S."/>
            <person name="Carruthers M."/>
            <person name="Jennings E.C."/>
            <person name="Chiamaka E.L."/>
            <person name="Frigard R.A."/>
            <person name="Pippel M."/>
            <person name="Attardo G.M."/>
            <person name="Benoit J.B."/>
            <person name="Bornberg-Bauer E."/>
            <person name="Tobe S.S."/>
        </authorList>
    </citation>
    <scope>NUCLEOTIDE SEQUENCE</scope>
    <source>
        <strain evidence="1">Stay&amp;Tobe</strain>
    </source>
</reference>